<sequence length="474" mass="53942">MPTRRDFFATSALGLSALPAFGATAAGGSDVSRQLAKTDPVAARLYETIRDMPVDDTHCHPISDRDKVMTRDSFIERLALSAFPGPNYFPEGVYDQWHAGDERTRADLDRRYNVGKKLAYINNHFGESVFTKFMVKEMASFLGCEPRFEAVMEARNAHQNNYYAYVNSLFQDVKLDNVMIDTGYADGLDAAGVRKFSEAIKPTRTRLIARVETIQYELLKKKLPFQEMRDTFVKRVRDALDGTGNFGDRSYGMKSYLLPAIGVIKPVYDAAAAAKSYEELRAAQAKPFDDREVQARQGKTFLEYMLTLALEECLERDMPMQFHAGDGEAPSVILRNQQPYYLEEFVRFDKDGLMRMPKIIPIHAGYPLVSEAAWLSHLYANCYFELSLMTPFIHQGLVRRYLEIMEAVPLSKILFGSDAYHLPELYWLAARWGKRFLSQALAVYVSEGVLSEEEALEGARMILYKNNRAVYNLK</sequence>
<dbReference type="PANTHER" id="PTHR43383">
    <property type="entry name" value="NODULIN 6"/>
    <property type="match status" value="1"/>
</dbReference>
<proteinExistence type="predicted"/>
<organism evidence="3 4">
    <name type="scientific">Steroidobacter flavus</name>
    <dbReference type="NCBI Taxonomy" id="1842136"/>
    <lineage>
        <taxon>Bacteria</taxon>
        <taxon>Pseudomonadati</taxon>
        <taxon>Pseudomonadota</taxon>
        <taxon>Gammaproteobacteria</taxon>
        <taxon>Steroidobacterales</taxon>
        <taxon>Steroidobacteraceae</taxon>
        <taxon>Steroidobacter</taxon>
    </lineage>
</organism>
<evidence type="ECO:0000259" key="2">
    <source>
        <dbReference type="Pfam" id="PF04909"/>
    </source>
</evidence>
<keyword evidence="1" id="KW-0732">Signal</keyword>
<dbReference type="InterPro" id="IPR032466">
    <property type="entry name" value="Metal_Hydrolase"/>
</dbReference>
<feature type="chain" id="PRO_5047028300" evidence="1">
    <location>
        <begin position="26"/>
        <end position="474"/>
    </location>
</feature>
<keyword evidence="4" id="KW-1185">Reference proteome</keyword>
<name>A0ABV8SRW6_9GAMM</name>
<protein>
    <submittedName>
        <fullName evidence="3">Amidohydrolase family protein</fullName>
    </submittedName>
</protein>
<dbReference type="InterPro" id="IPR006311">
    <property type="entry name" value="TAT_signal"/>
</dbReference>
<dbReference type="Pfam" id="PF04909">
    <property type="entry name" value="Amidohydro_2"/>
    <property type="match status" value="1"/>
</dbReference>
<feature type="domain" description="Amidohydrolase-related" evidence="2">
    <location>
        <begin position="297"/>
        <end position="472"/>
    </location>
</feature>
<dbReference type="PROSITE" id="PS51318">
    <property type="entry name" value="TAT"/>
    <property type="match status" value="1"/>
</dbReference>
<accession>A0ABV8SRW6</accession>
<evidence type="ECO:0000313" key="4">
    <source>
        <dbReference type="Proteomes" id="UP001595904"/>
    </source>
</evidence>
<gene>
    <name evidence="3" type="ORF">ACFPN2_10115</name>
</gene>
<evidence type="ECO:0000313" key="3">
    <source>
        <dbReference type="EMBL" id="MFC4309435.1"/>
    </source>
</evidence>
<feature type="signal peptide" evidence="1">
    <location>
        <begin position="1"/>
        <end position="25"/>
    </location>
</feature>
<dbReference type="EMBL" id="JBHSDU010000003">
    <property type="protein sequence ID" value="MFC4309435.1"/>
    <property type="molecule type" value="Genomic_DNA"/>
</dbReference>
<evidence type="ECO:0000256" key="1">
    <source>
        <dbReference type="SAM" id="SignalP"/>
    </source>
</evidence>
<dbReference type="SUPFAM" id="SSF51556">
    <property type="entry name" value="Metallo-dependent hydrolases"/>
    <property type="match status" value="1"/>
</dbReference>
<dbReference type="InterPro" id="IPR006680">
    <property type="entry name" value="Amidohydro-rel"/>
</dbReference>
<dbReference type="Gene3D" id="3.20.20.140">
    <property type="entry name" value="Metal-dependent hydrolases"/>
    <property type="match status" value="1"/>
</dbReference>
<dbReference type="Proteomes" id="UP001595904">
    <property type="component" value="Unassembled WGS sequence"/>
</dbReference>
<reference evidence="4" key="1">
    <citation type="journal article" date="2019" name="Int. J. Syst. Evol. Microbiol.">
        <title>The Global Catalogue of Microorganisms (GCM) 10K type strain sequencing project: providing services to taxonomists for standard genome sequencing and annotation.</title>
        <authorList>
            <consortium name="The Broad Institute Genomics Platform"/>
            <consortium name="The Broad Institute Genome Sequencing Center for Infectious Disease"/>
            <person name="Wu L."/>
            <person name="Ma J."/>
        </authorList>
    </citation>
    <scope>NUCLEOTIDE SEQUENCE [LARGE SCALE GENOMIC DNA]</scope>
    <source>
        <strain evidence="4">CGMCC 1.10759</strain>
    </source>
</reference>
<comment type="caution">
    <text evidence="3">The sequence shown here is derived from an EMBL/GenBank/DDBJ whole genome shotgun (WGS) entry which is preliminary data.</text>
</comment>
<dbReference type="PANTHER" id="PTHR43383:SF2">
    <property type="entry name" value="AMIDOHYDROLASE 2 FAMILY PROTEIN"/>
    <property type="match status" value="1"/>
</dbReference>
<dbReference type="RefSeq" id="WP_380596489.1">
    <property type="nucleotide sequence ID" value="NZ_JBHSDU010000003.1"/>
</dbReference>